<evidence type="ECO:0000259" key="2">
    <source>
        <dbReference type="PROSITE" id="PS50894"/>
    </source>
</evidence>
<keyword evidence="1" id="KW-0597">Phosphoprotein</keyword>
<comment type="caution">
    <text evidence="3">The sequence shown here is derived from an EMBL/GenBank/DDBJ whole genome shotgun (WGS) entry which is preliminary data.</text>
</comment>
<proteinExistence type="predicted"/>
<keyword evidence="4" id="KW-1185">Reference proteome</keyword>
<dbReference type="Gene3D" id="1.20.120.160">
    <property type="entry name" value="HPT domain"/>
    <property type="match status" value="1"/>
</dbReference>
<dbReference type="GO" id="GO:0016301">
    <property type="term" value="F:kinase activity"/>
    <property type="evidence" value="ECO:0007669"/>
    <property type="project" value="UniProtKB-KW"/>
</dbReference>
<organism evidence="3 4">
    <name type="scientific">Marine Group I thaumarchaeote SCGC AAA799-P11</name>
    <dbReference type="NCBI Taxonomy" id="1502295"/>
    <lineage>
        <taxon>Archaea</taxon>
        <taxon>Nitrososphaerota</taxon>
        <taxon>Marine Group I</taxon>
    </lineage>
</organism>
<sequence length="138" mass="15170">MKKLSSIEYKSNGQILAVGIVMSEEFIKLATKEINEEILGIGNILNSCSDDSTIFQNSDKLQRHTHKIKGLAPMMGKETMGTLATVLDDILKQVVAGKTPQGIFDVITLSHAELVQNMNNNSNLEPTIVKVKNLLNDM</sequence>
<keyword evidence="3" id="KW-0808">Transferase</keyword>
<dbReference type="EMBL" id="JOSZ01000016">
    <property type="protein sequence ID" value="KFM18562.1"/>
    <property type="molecule type" value="Genomic_DNA"/>
</dbReference>
<protein>
    <submittedName>
        <fullName evidence="3">Che A protein Kinase Sensory transduction transferase Two-component regulatory system</fullName>
    </submittedName>
</protein>
<accession>A0A087RYK8</accession>
<name>A0A087RYK8_9ARCH</name>
<dbReference type="PROSITE" id="PS50894">
    <property type="entry name" value="HPT"/>
    <property type="match status" value="1"/>
</dbReference>
<feature type="domain" description="HPt" evidence="2">
    <location>
        <begin position="19"/>
        <end position="132"/>
    </location>
</feature>
<dbReference type="Proteomes" id="UP000029387">
    <property type="component" value="Unassembled WGS sequence"/>
</dbReference>
<reference evidence="3 4" key="1">
    <citation type="submission" date="2014-06" db="EMBL/GenBank/DDBJ databases">
        <authorList>
            <person name="Ngugi D.K."/>
            <person name="Blom J."/>
            <person name="Alam I."/>
            <person name="Rashid M."/>
            <person name="Baalawi W."/>
            <person name="Zhang G."/>
            <person name="Hikmawan T."/>
            <person name="Guan Y."/>
            <person name="Antunes A."/>
            <person name="Siam R."/>
            <person name="El-Dorry H."/>
            <person name="Bajic V."/>
            <person name="Stingl U."/>
        </authorList>
    </citation>
    <scope>NUCLEOTIDE SEQUENCE [LARGE SCALE GENOMIC DNA]</scope>
    <source>
        <strain evidence="3">SCGC AAA799-P11</strain>
    </source>
</reference>
<gene>
    <name evidence="3" type="primary">cheA</name>
    <name evidence="3" type="ORF">AAA799P11_01049</name>
</gene>
<keyword evidence="3" id="KW-0418">Kinase</keyword>
<evidence type="ECO:0000313" key="4">
    <source>
        <dbReference type="Proteomes" id="UP000029387"/>
    </source>
</evidence>
<dbReference type="InterPro" id="IPR036641">
    <property type="entry name" value="HPT_dom_sf"/>
</dbReference>
<feature type="modified residue" description="Phosphohistidine" evidence="1">
    <location>
        <position position="66"/>
    </location>
</feature>
<dbReference type="SUPFAM" id="SSF47226">
    <property type="entry name" value="Histidine-containing phosphotransfer domain, HPT domain"/>
    <property type="match status" value="1"/>
</dbReference>
<evidence type="ECO:0000313" key="3">
    <source>
        <dbReference type="EMBL" id="KFM18562.1"/>
    </source>
</evidence>
<dbReference type="GO" id="GO:0000160">
    <property type="term" value="P:phosphorelay signal transduction system"/>
    <property type="evidence" value="ECO:0007669"/>
    <property type="project" value="InterPro"/>
</dbReference>
<evidence type="ECO:0000256" key="1">
    <source>
        <dbReference type="PROSITE-ProRule" id="PRU00110"/>
    </source>
</evidence>
<dbReference type="AlphaFoldDB" id="A0A087RYK8"/>
<dbReference type="InterPro" id="IPR008207">
    <property type="entry name" value="Sig_transdc_His_kin_Hpt_dom"/>
</dbReference>